<gene>
    <name evidence="2" type="ORF">TvY486_0038580</name>
</gene>
<dbReference type="VEuPathDB" id="TriTrypDB:TvY486_0038580"/>
<evidence type="ECO:0000256" key="1">
    <source>
        <dbReference type="SAM" id="SignalP"/>
    </source>
</evidence>
<dbReference type="EMBL" id="CAEX01006720">
    <property type="protein sequence ID" value="CCD20968.1"/>
    <property type="molecule type" value="Genomic_DNA"/>
</dbReference>
<evidence type="ECO:0008006" key="4">
    <source>
        <dbReference type="Google" id="ProtNLM"/>
    </source>
</evidence>
<feature type="signal peptide" evidence="1">
    <location>
        <begin position="1"/>
        <end position="26"/>
    </location>
</feature>
<accession>F9WTS3</accession>
<dbReference type="Proteomes" id="UP000009027">
    <property type="component" value="Unassembled WGS sequence"/>
</dbReference>
<protein>
    <recommendedName>
        <fullName evidence="4">Trypanosoma glutamic acid/alanine-rich protein domain-containing protein</fullName>
    </recommendedName>
</protein>
<proteinExistence type="predicted"/>
<keyword evidence="1" id="KW-0732">Signal</keyword>
<sequence length="213" mass="22217">MRPVGGVRLLVATAVCVWYSLRAAEATANALAATDVTAACDLAKTLRKFAAFEFSTNLTSEETHGEVKLAVNNAMTLRRLTHALAEVGEEAGQKQGEATRVAAECAGLADAFDKARDAAITTTKKALTDTQAKVTTAAALLTTFARAVAATDGAFFSANGESKTHCIAEVRSVSQAAAKVTGCGDTATDLTKLHAHVEAMQSRKFNAGMHNSQ</sequence>
<reference evidence="2 3" key="1">
    <citation type="journal article" date="2012" name="Proc. Natl. Acad. Sci. U.S.A.">
        <title>Antigenic diversity is generated by distinct evolutionary mechanisms in African trypanosome species.</title>
        <authorList>
            <person name="Jackson A.P."/>
            <person name="Berry A."/>
            <person name="Aslett M."/>
            <person name="Allison H.C."/>
            <person name="Burton P."/>
            <person name="Vavrova-Anderson J."/>
            <person name="Brown R."/>
            <person name="Browne H."/>
            <person name="Corton N."/>
            <person name="Hauser H."/>
            <person name="Gamble J."/>
            <person name="Gilderthorp R."/>
            <person name="Marcello L."/>
            <person name="McQuillan J."/>
            <person name="Otto T.D."/>
            <person name="Quail M.A."/>
            <person name="Sanders M.J."/>
            <person name="van Tonder A."/>
            <person name="Ginger M.L."/>
            <person name="Field M.C."/>
            <person name="Barry J.D."/>
            <person name="Hertz-Fowler C."/>
            <person name="Berriman M."/>
        </authorList>
    </citation>
    <scope>NUCLEOTIDE SEQUENCE</scope>
    <source>
        <strain evidence="2 3">Y486</strain>
    </source>
</reference>
<evidence type="ECO:0000313" key="3">
    <source>
        <dbReference type="Proteomes" id="UP000009027"/>
    </source>
</evidence>
<dbReference type="AlphaFoldDB" id="F9WTS3"/>
<evidence type="ECO:0000313" key="2">
    <source>
        <dbReference type="EMBL" id="CCD20968.1"/>
    </source>
</evidence>
<feature type="chain" id="PRO_5003389609" description="Trypanosoma glutamic acid/alanine-rich protein domain-containing protein" evidence="1">
    <location>
        <begin position="27"/>
        <end position="213"/>
    </location>
</feature>
<organism evidence="2 3">
    <name type="scientific">Trypanosoma vivax (strain Y486)</name>
    <dbReference type="NCBI Taxonomy" id="1055687"/>
    <lineage>
        <taxon>Eukaryota</taxon>
        <taxon>Discoba</taxon>
        <taxon>Euglenozoa</taxon>
        <taxon>Kinetoplastea</taxon>
        <taxon>Metakinetoplastina</taxon>
        <taxon>Trypanosomatida</taxon>
        <taxon>Trypanosomatidae</taxon>
        <taxon>Trypanosoma</taxon>
        <taxon>Duttonella</taxon>
    </lineage>
</organism>
<name>F9WTS3_TRYVY</name>
<keyword evidence="3" id="KW-1185">Reference proteome</keyword>